<dbReference type="STRING" id="1908257.BKK47_09960"/>
<evidence type="ECO:0000313" key="1">
    <source>
        <dbReference type="EMBL" id="OOF38199.1"/>
    </source>
</evidence>
<name>A0A1V3ICU3_9PAST</name>
<keyword evidence="2" id="KW-1185">Reference proteome</keyword>
<gene>
    <name evidence="1" type="ORF">BKK47_09960</name>
</gene>
<comment type="caution">
    <text evidence="1">The sequence shown here is derived from an EMBL/GenBank/DDBJ whole genome shotgun (WGS) entry which is preliminary data.</text>
</comment>
<dbReference type="AlphaFoldDB" id="A0A1V3ICU3"/>
<reference evidence="1 2" key="1">
    <citation type="submission" date="2016-10" db="EMBL/GenBank/DDBJ databases">
        <title>Rodentibacter gen. nov. and new species.</title>
        <authorList>
            <person name="Christensen H."/>
        </authorList>
    </citation>
    <scope>NUCLEOTIDE SEQUENCE [LARGE SCALE GENOMIC DNA]</scope>
    <source>
        <strain evidence="1 2">Ppn418</strain>
    </source>
</reference>
<protein>
    <submittedName>
        <fullName evidence="1">Uncharacterized protein</fullName>
    </submittedName>
</protein>
<dbReference type="RefSeq" id="WP_077494717.1">
    <property type="nucleotide sequence ID" value="NZ_MLHG01000073.1"/>
</dbReference>
<dbReference type="EMBL" id="MLHG01000073">
    <property type="protein sequence ID" value="OOF38199.1"/>
    <property type="molecule type" value="Genomic_DNA"/>
</dbReference>
<dbReference type="Proteomes" id="UP000189426">
    <property type="component" value="Unassembled WGS sequence"/>
</dbReference>
<evidence type="ECO:0000313" key="2">
    <source>
        <dbReference type="Proteomes" id="UP000189426"/>
    </source>
</evidence>
<accession>A0A1V3ICU3</accession>
<sequence length="133" mass="14478">MRKNIPVQNHSLRNAVDVGSICGTTTFNADRKRYLSGIFLSQIPINGSASSFGHTLSFIEFAVRATRRNKTGNRTNNADCLKAVVEPLPPLVGGKFIHKLTRTFKMKTYQKLTALLAAFPTPVLSSTQGGANV</sequence>
<organism evidence="1 2">
    <name type="scientific">Rodentibacter mrazii</name>
    <dbReference type="NCBI Taxonomy" id="1908257"/>
    <lineage>
        <taxon>Bacteria</taxon>
        <taxon>Pseudomonadati</taxon>
        <taxon>Pseudomonadota</taxon>
        <taxon>Gammaproteobacteria</taxon>
        <taxon>Pasteurellales</taxon>
        <taxon>Pasteurellaceae</taxon>
        <taxon>Rodentibacter</taxon>
    </lineage>
</organism>
<proteinExistence type="predicted"/>